<feature type="region of interest" description="Disordered" evidence="1">
    <location>
        <begin position="51"/>
        <end position="75"/>
    </location>
</feature>
<protein>
    <submittedName>
        <fullName evidence="2">Uncharacterized protein</fullName>
    </submittedName>
</protein>
<feature type="region of interest" description="Disordered" evidence="1">
    <location>
        <begin position="1"/>
        <end position="31"/>
    </location>
</feature>
<dbReference type="GeneID" id="76608598"/>
<accession>A0A143HRR3</accession>
<evidence type="ECO:0000313" key="3">
    <source>
        <dbReference type="Proteomes" id="UP000076077"/>
    </source>
</evidence>
<keyword evidence="3" id="KW-1185">Reference proteome</keyword>
<evidence type="ECO:0000313" key="2">
    <source>
        <dbReference type="EMBL" id="AMX04206.1"/>
    </source>
</evidence>
<dbReference type="EMBL" id="CP014864">
    <property type="protein sequence ID" value="AMX04206.1"/>
    <property type="molecule type" value="Genomic_DNA"/>
</dbReference>
<evidence type="ECO:0000256" key="1">
    <source>
        <dbReference type="SAM" id="MobiDB-lite"/>
    </source>
</evidence>
<dbReference type="InterPro" id="IPR049191">
    <property type="entry name" value="SutA_RBD"/>
</dbReference>
<sequence length="75" mass="7984">MRGSRSKPEITVAKKASTSAKRKQPAAVETRESIEEQVQAFLAAGGKIQQVPKGVSGQTNTSGPRHITLGKKPRS</sequence>
<reference evidence="3" key="1">
    <citation type="submission" date="2016-03" db="EMBL/GenBank/DDBJ databases">
        <authorList>
            <person name="Lee Y.-S."/>
            <person name="Choi Y.-L."/>
        </authorList>
    </citation>
    <scope>NUCLEOTIDE SEQUENCE [LARGE SCALE GENOMIC DNA]</scope>
    <source>
        <strain evidence="3">DAU221</strain>
    </source>
</reference>
<name>A0A143HRR3_MICTH</name>
<dbReference type="Proteomes" id="UP000076077">
    <property type="component" value="Chromosome"/>
</dbReference>
<gene>
    <name evidence="2" type="ORF">A3224_11115</name>
</gene>
<dbReference type="RefSeq" id="WP_067157887.1">
    <property type="nucleotide sequence ID" value="NZ_CP014864.1"/>
</dbReference>
<organism evidence="2 3">
    <name type="scientific">Microbulbifer thermotolerans</name>
    <dbReference type="NCBI Taxonomy" id="252514"/>
    <lineage>
        <taxon>Bacteria</taxon>
        <taxon>Pseudomonadati</taxon>
        <taxon>Pseudomonadota</taxon>
        <taxon>Gammaproteobacteria</taxon>
        <taxon>Cellvibrionales</taxon>
        <taxon>Microbulbiferaceae</taxon>
        <taxon>Microbulbifer</taxon>
    </lineage>
</organism>
<dbReference type="KEGG" id="mthd:A3224_11115"/>
<dbReference type="AlphaFoldDB" id="A0A143HRR3"/>
<proteinExistence type="predicted"/>
<dbReference type="Pfam" id="PF20661">
    <property type="entry name" value="SutA-RBD"/>
    <property type="match status" value="1"/>
</dbReference>